<dbReference type="Gene3D" id="1.20.272.10">
    <property type="match status" value="1"/>
</dbReference>
<dbReference type="PANTHER" id="PTHR34388">
    <property type="entry name" value="DNA POLYMERASE III SUBUNIT DELTA"/>
    <property type="match status" value="1"/>
</dbReference>
<gene>
    <name evidence="11" type="primary">holA</name>
    <name evidence="11" type="ORF">NIES2135_66570</name>
</gene>
<dbReference type="Proteomes" id="UP000217895">
    <property type="component" value="Plasmid Plasmid2 dna"/>
</dbReference>
<dbReference type="InterPro" id="IPR010372">
    <property type="entry name" value="DNA_pol3_delta_N"/>
</dbReference>
<accession>A0A1Z4JSW6</accession>
<dbReference type="GO" id="GO:0003887">
    <property type="term" value="F:DNA-directed DNA polymerase activity"/>
    <property type="evidence" value="ECO:0007669"/>
    <property type="project" value="UniProtKB-KW"/>
</dbReference>
<comment type="similarity">
    <text evidence="7">Belongs to the DNA polymerase HolA subunit family.</text>
</comment>
<evidence type="ECO:0000256" key="3">
    <source>
        <dbReference type="ARBA" id="ARBA00022679"/>
    </source>
</evidence>
<dbReference type="AlphaFoldDB" id="A0A1Z4JSW6"/>
<dbReference type="NCBIfam" id="TIGR01128">
    <property type="entry name" value="holA"/>
    <property type="match status" value="1"/>
</dbReference>
<evidence type="ECO:0000256" key="6">
    <source>
        <dbReference type="ARBA" id="ARBA00022932"/>
    </source>
</evidence>
<reference evidence="11 12" key="1">
    <citation type="submission" date="2017-06" db="EMBL/GenBank/DDBJ databases">
        <title>Genome sequencing of cyanobaciteial culture collection at National Institute for Environmental Studies (NIES).</title>
        <authorList>
            <person name="Hirose Y."/>
            <person name="Shimura Y."/>
            <person name="Fujisawa T."/>
            <person name="Nakamura Y."/>
            <person name="Kawachi M."/>
        </authorList>
    </citation>
    <scope>NUCLEOTIDE SEQUENCE [LARGE SCALE GENOMIC DNA]</scope>
    <source>
        <strain evidence="11 12">NIES-2135</strain>
        <plasmid evidence="12">Plasmid Plasmid2 dna</plasmid>
    </source>
</reference>
<evidence type="ECO:0000313" key="11">
    <source>
        <dbReference type="EMBL" id="BAY59780.1"/>
    </source>
</evidence>
<name>A0A1Z4JSW6_LEPBY</name>
<organism evidence="11 12">
    <name type="scientific">Leptolyngbya boryana NIES-2135</name>
    <dbReference type="NCBI Taxonomy" id="1973484"/>
    <lineage>
        <taxon>Bacteria</taxon>
        <taxon>Bacillati</taxon>
        <taxon>Cyanobacteriota</taxon>
        <taxon>Cyanophyceae</taxon>
        <taxon>Leptolyngbyales</taxon>
        <taxon>Leptolyngbyaceae</taxon>
        <taxon>Leptolyngbya group</taxon>
        <taxon>Leptolyngbya</taxon>
    </lineage>
</organism>
<evidence type="ECO:0000259" key="10">
    <source>
        <dbReference type="Pfam" id="PF21694"/>
    </source>
</evidence>
<keyword evidence="3" id="KW-0808">Transferase</keyword>
<keyword evidence="5" id="KW-0235">DNA replication</keyword>
<protein>
    <recommendedName>
        <fullName evidence="2">DNA polymerase III subunit delta</fullName>
        <ecNumber evidence="1">2.7.7.7</ecNumber>
    </recommendedName>
</protein>
<dbReference type="PANTHER" id="PTHR34388:SF1">
    <property type="entry name" value="DNA POLYMERASE III SUBUNIT DELTA"/>
    <property type="match status" value="1"/>
</dbReference>
<proteinExistence type="inferred from homology"/>
<dbReference type="GO" id="GO:0006261">
    <property type="term" value="P:DNA-templated DNA replication"/>
    <property type="evidence" value="ECO:0007669"/>
    <property type="project" value="TreeGrafter"/>
</dbReference>
<keyword evidence="6" id="KW-0239">DNA-directed DNA polymerase</keyword>
<evidence type="ECO:0000256" key="2">
    <source>
        <dbReference type="ARBA" id="ARBA00017703"/>
    </source>
</evidence>
<keyword evidence="12" id="KW-1185">Reference proteome</keyword>
<dbReference type="InterPro" id="IPR027417">
    <property type="entry name" value="P-loop_NTPase"/>
</dbReference>
<comment type="catalytic activity">
    <reaction evidence="8">
        <text>DNA(n) + a 2'-deoxyribonucleoside 5'-triphosphate = DNA(n+1) + diphosphate</text>
        <dbReference type="Rhea" id="RHEA:22508"/>
        <dbReference type="Rhea" id="RHEA-COMP:17339"/>
        <dbReference type="Rhea" id="RHEA-COMP:17340"/>
        <dbReference type="ChEBI" id="CHEBI:33019"/>
        <dbReference type="ChEBI" id="CHEBI:61560"/>
        <dbReference type="ChEBI" id="CHEBI:173112"/>
        <dbReference type="EC" id="2.7.7.7"/>
    </reaction>
</comment>
<evidence type="ECO:0000256" key="7">
    <source>
        <dbReference type="ARBA" id="ARBA00034754"/>
    </source>
</evidence>
<dbReference type="Pfam" id="PF21694">
    <property type="entry name" value="DNA_pol3_delta_C"/>
    <property type="match status" value="1"/>
</dbReference>
<dbReference type="InterPro" id="IPR048466">
    <property type="entry name" value="DNA_pol3_delta-like_C"/>
</dbReference>
<evidence type="ECO:0000256" key="1">
    <source>
        <dbReference type="ARBA" id="ARBA00012417"/>
    </source>
</evidence>
<evidence type="ECO:0000259" key="9">
    <source>
        <dbReference type="Pfam" id="PF06144"/>
    </source>
</evidence>
<evidence type="ECO:0000256" key="5">
    <source>
        <dbReference type="ARBA" id="ARBA00022705"/>
    </source>
</evidence>
<feature type="domain" description="DNA polymerase III delta N-terminal" evidence="9">
    <location>
        <begin position="4"/>
        <end position="98"/>
    </location>
</feature>
<dbReference type="Gene3D" id="3.40.50.300">
    <property type="entry name" value="P-loop containing nucleotide triphosphate hydrolases"/>
    <property type="match status" value="1"/>
</dbReference>
<dbReference type="InterPro" id="IPR005790">
    <property type="entry name" value="DNA_polIII_delta"/>
</dbReference>
<dbReference type="Gene3D" id="1.10.8.60">
    <property type="match status" value="1"/>
</dbReference>
<evidence type="ECO:0000313" key="12">
    <source>
        <dbReference type="Proteomes" id="UP000217895"/>
    </source>
</evidence>
<dbReference type="GO" id="GO:0003677">
    <property type="term" value="F:DNA binding"/>
    <property type="evidence" value="ECO:0007669"/>
    <property type="project" value="InterPro"/>
</dbReference>
<evidence type="ECO:0000256" key="8">
    <source>
        <dbReference type="ARBA" id="ARBA00049244"/>
    </source>
</evidence>
<evidence type="ECO:0000256" key="4">
    <source>
        <dbReference type="ARBA" id="ARBA00022695"/>
    </source>
</evidence>
<dbReference type="EC" id="2.7.7.7" evidence="1"/>
<dbReference type="Pfam" id="PF06144">
    <property type="entry name" value="DNA_pol3_delta"/>
    <property type="match status" value="1"/>
</dbReference>
<keyword evidence="11" id="KW-0614">Plasmid</keyword>
<sequence length="316" mass="35524">MPGYYFYGNDEFAIEQAIYTLKQSLNINSLNSSIVRESKDRELRQALETALTLPFGSGDRFIWVRNFPAIAFGHALYPLLKGVLAAPLSTTHLIFSSSDAPTQLFKQCTQIRKFDRLPPWQTDQIHKWIQTTAIQFGLRLRSDTIQVLQQAIGNDSRALHHALETLVLYSNGDDTQLIPAVVGNLITSTTATALDLAQALLESNREKALRLLAQLMTLNEPVLKIIRTLASRFRLWLCVRSLIEAGQHNNAQIAQIAEIRNPNQVYFLRQMLGSTSTDRLCNCLNAILHTEFEIKSSSSSSSNVLHLLVFEICDQP</sequence>
<dbReference type="EMBL" id="AP018205">
    <property type="protein sequence ID" value="BAY59780.1"/>
    <property type="molecule type" value="Genomic_DNA"/>
</dbReference>
<dbReference type="SUPFAM" id="SSF52540">
    <property type="entry name" value="P-loop containing nucleoside triphosphate hydrolases"/>
    <property type="match status" value="1"/>
</dbReference>
<keyword evidence="4" id="KW-0548">Nucleotidyltransferase</keyword>
<geneLocation type="plasmid" evidence="11">
    <name>plasmid2</name>
</geneLocation>
<dbReference type="InterPro" id="IPR008921">
    <property type="entry name" value="DNA_pol3_clamp-load_cplx_C"/>
</dbReference>
<dbReference type="GO" id="GO:0009360">
    <property type="term" value="C:DNA polymerase III complex"/>
    <property type="evidence" value="ECO:0007669"/>
    <property type="project" value="InterPro"/>
</dbReference>
<feature type="domain" description="DNA polymerase III delta subunit-like C-terminal" evidence="10">
    <location>
        <begin position="193"/>
        <end position="311"/>
    </location>
</feature>
<dbReference type="SUPFAM" id="SSF48019">
    <property type="entry name" value="post-AAA+ oligomerization domain-like"/>
    <property type="match status" value="1"/>
</dbReference>